<dbReference type="Proteomes" id="UP000492821">
    <property type="component" value="Unassembled WGS sequence"/>
</dbReference>
<dbReference type="Gene3D" id="2.10.25.10">
    <property type="entry name" value="Laminin"/>
    <property type="match status" value="1"/>
</dbReference>
<reference evidence="5" key="1">
    <citation type="journal article" date="2013" name="Genetics">
        <title>The draft genome and transcriptome of Panagrellus redivivus are shaped by the harsh demands of a free-living lifestyle.</title>
        <authorList>
            <person name="Srinivasan J."/>
            <person name="Dillman A.R."/>
            <person name="Macchietto M.G."/>
            <person name="Heikkinen L."/>
            <person name="Lakso M."/>
            <person name="Fracchia K.M."/>
            <person name="Antoshechkin I."/>
            <person name="Mortazavi A."/>
            <person name="Wong G."/>
            <person name="Sternberg P.W."/>
        </authorList>
    </citation>
    <scope>NUCLEOTIDE SEQUENCE [LARGE SCALE GENOMIC DNA]</scope>
    <source>
        <strain evidence="5">MT8872</strain>
    </source>
</reference>
<dbReference type="CDD" id="cd19941">
    <property type="entry name" value="TIL"/>
    <property type="match status" value="1"/>
</dbReference>
<feature type="domain" description="TIL" evidence="4">
    <location>
        <begin position="70"/>
        <end position="128"/>
    </location>
</feature>
<name>A0A7E4VHK9_PANRE</name>
<sequence length="286" mass="31571">MINVGMRLLIFGFVFVFHVYGSKVIGADFSIAKSSRAEEACEGIQCPSNFKCKLVNNNVKCVGRVCSSKCPSNFVLVSCHSSCQATCDNQNPICTMNLICHKNPVCRCKPGYVIKSADDLSCIPKTDCPGYYSYEVSNHTKKATTTPVPPTTTEPEIKFIVVHSNETIHHTSPSQKPATTTPDYYSVETEGGLIKVHARKRTTPAPTIPPTTEPQFFVVHSRTESRSNPKPATTPTQPPTDTYYSVEEAARRRIIKVKATQAPPVTTTEPGFIIIQSRQERDNIQN</sequence>
<dbReference type="AlphaFoldDB" id="A0A7E4VHK9"/>
<keyword evidence="5" id="KW-1185">Reference proteome</keyword>
<protein>
    <submittedName>
        <fullName evidence="6">TIL domain-containing protein</fullName>
    </submittedName>
</protein>
<evidence type="ECO:0000256" key="3">
    <source>
        <dbReference type="SAM" id="SignalP"/>
    </source>
</evidence>
<feature type="signal peptide" evidence="3">
    <location>
        <begin position="1"/>
        <end position="21"/>
    </location>
</feature>
<evidence type="ECO:0000259" key="4">
    <source>
        <dbReference type="Pfam" id="PF01826"/>
    </source>
</evidence>
<keyword evidence="1" id="KW-0646">Protease inhibitor</keyword>
<dbReference type="WBParaSite" id="Pan_g20997.t1">
    <property type="protein sequence ID" value="Pan_g20997.t1"/>
    <property type="gene ID" value="Pan_g20997"/>
</dbReference>
<accession>A0A7E4VHK9</accession>
<keyword evidence="1" id="KW-0722">Serine protease inhibitor</keyword>
<dbReference type="Pfam" id="PF01826">
    <property type="entry name" value="TIL"/>
    <property type="match status" value="1"/>
</dbReference>
<evidence type="ECO:0000256" key="1">
    <source>
        <dbReference type="ARBA" id="ARBA00022900"/>
    </source>
</evidence>
<feature type="chain" id="PRO_5028927775" evidence="3">
    <location>
        <begin position="22"/>
        <end position="286"/>
    </location>
</feature>
<reference evidence="6" key="2">
    <citation type="submission" date="2020-10" db="UniProtKB">
        <authorList>
            <consortium name="WormBaseParasite"/>
        </authorList>
    </citation>
    <scope>IDENTIFICATION</scope>
</reference>
<dbReference type="SUPFAM" id="SSF57567">
    <property type="entry name" value="Serine protease inhibitors"/>
    <property type="match status" value="1"/>
</dbReference>
<evidence type="ECO:0000256" key="2">
    <source>
        <dbReference type="SAM" id="MobiDB-lite"/>
    </source>
</evidence>
<evidence type="ECO:0000313" key="6">
    <source>
        <dbReference type="WBParaSite" id="Pan_g20997.t1"/>
    </source>
</evidence>
<organism evidence="5 6">
    <name type="scientific">Panagrellus redivivus</name>
    <name type="common">Microworm</name>
    <dbReference type="NCBI Taxonomy" id="6233"/>
    <lineage>
        <taxon>Eukaryota</taxon>
        <taxon>Metazoa</taxon>
        <taxon>Ecdysozoa</taxon>
        <taxon>Nematoda</taxon>
        <taxon>Chromadorea</taxon>
        <taxon>Rhabditida</taxon>
        <taxon>Tylenchina</taxon>
        <taxon>Panagrolaimomorpha</taxon>
        <taxon>Panagrolaimoidea</taxon>
        <taxon>Panagrolaimidae</taxon>
        <taxon>Panagrellus</taxon>
    </lineage>
</organism>
<dbReference type="GO" id="GO:0004867">
    <property type="term" value="F:serine-type endopeptidase inhibitor activity"/>
    <property type="evidence" value="ECO:0007669"/>
    <property type="project" value="UniProtKB-KW"/>
</dbReference>
<feature type="compositionally biased region" description="Low complexity" evidence="2">
    <location>
        <begin position="229"/>
        <end position="242"/>
    </location>
</feature>
<feature type="region of interest" description="Disordered" evidence="2">
    <location>
        <begin position="221"/>
        <end position="242"/>
    </location>
</feature>
<dbReference type="InterPro" id="IPR002919">
    <property type="entry name" value="TIL_dom"/>
</dbReference>
<dbReference type="InterPro" id="IPR036084">
    <property type="entry name" value="Ser_inhib-like_sf"/>
</dbReference>
<evidence type="ECO:0000313" key="5">
    <source>
        <dbReference type="Proteomes" id="UP000492821"/>
    </source>
</evidence>
<keyword evidence="3" id="KW-0732">Signal</keyword>
<proteinExistence type="predicted"/>